<dbReference type="RefSeq" id="YP_008771354.1">
    <property type="nucleotide sequence ID" value="NC_022770.1"/>
</dbReference>
<dbReference type="InterPro" id="IPR010985">
    <property type="entry name" value="Ribbon_hlx_hlx"/>
</dbReference>
<protein>
    <submittedName>
        <fullName evidence="1">HicB family protein</fullName>
    </submittedName>
</protein>
<organism evidence="1 2">
    <name type="scientific">Bacillus phage Pony</name>
    <dbReference type="NCBI Taxonomy" id="1406789"/>
    <lineage>
        <taxon>Viruses</taxon>
        <taxon>Duplodnaviria</taxon>
        <taxon>Heunggongvirae</taxon>
        <taxon>Uroviricota</taxon>
        <taxon>Caudoviricetes</taxon>
        <taxon>Pagevirus</taxon>
        <taxon>Pagevirus pony</taxon>
    </lineage>
</organism>
<dbReference type="SUPFAM" id="SSF47598">
    <property type="entry name" value="Ribbon-helix-helix"/>
    <property type="match status" value="1"/>
</dbReference>
<dbReference type="Gene3D" id="1.10.1220.10">
    <property type="entry name" value="Met repressor-like"/>
    <property type="match status" value="1"/>
</dbReference>
<accession>U5Q029</accession>
<dbReference type="Pfam" id="PF05534">
    <property type="entry name" value="HicB"/>
    <property type="match status" value="1"/>
</dbReference>
<evidence type="ECO:0000313" key="1">
    <source>
        <dbReference type="EMBL" id="AGY48277.1"/>
    </source>
</evidence>
<keyword evidence="2" id="KW-1185">Reference proteome</keyword>
<dbReference type="InterPro" id="IPR008651">
    <property type="entry name" value="Uncharacterised_HicB"/>
</dbReference>
<dbReference type="GeneID" id="17959911"/>
<evidence type="ECO:0000313" key="2">
    <source>
        <dbReference type="Proteomes" id="UP000017659"/>
    </source>
</evidence>
<dbReference type="GO" id="GO:0006355">
    <property type="term" value="P:regulation of DNA-templated transcription"/>
    <property type="evidence" value="ECO:0007669"/>
    <property type="project" value="InterPro"/>
</dbReference>
<name>U5Q029_9CAUD</name>
<reference evidence="1 2" key="1">
    <citation type="journal article" date="2013" name="Genome Announc.">
        <title>Complete Genome of Bacillus megaterium Podophage Pony.</title>
        <authorList>
            <person name="Khatemi B.E."/>
            <person name="Chung On C.C."/>
            <person name="Chamakura K.R."/>
            <person name="Kuty Everett G.F."/>
        </authorList>
    </citation>
    <scope>NUCLEOTIDE SEQUENCE [LARGE SCALE GENOMIC DNA]</scope>
</reference>
<dbReference type="Proteomes" id="UP000017659">
    <property type="component" value="Segment"/>
</dbReference>
<dbReference type="KEGG" id="vg:17959911"/>
<proteinExistence type="predicted"/>
<gene>
    <name evidence="1" type="ORF">Pony_36</name>
</gene>
<dbReference type="EMBL" id="KF669660">
    <property type="protein sequence ID" value="AGY48277.1"/>
    <property type="molecule type" value="Genomic_DNA"/>
</dbReference>
<dbReference type="InterPro" id="IPR013321">
    <property type="entry name" value="Arc_rbn_hlx_hlx"/>
</dbReference>
<sequence length="48" mass="5548">MTKRFNVFLDENTHKNIKVTAFMKGESMNDYIVKAIMAQLKKDGALKK</sequence>